<dbReference type="EMBL" id="NQJD01000008">
    <property type="protein sequence ID" value="TAA75321.1"/>
    <property type="molecule type" value="Genomic_DNA"/>
</dbReference>
<comment type="caution">
    <text evidence="3">The sequence shown here is derived from an EMBL/GenBank/DDBJ whole genome shotgun (WGS) entry which is preliminary data.</text>
</comment>
<evidence type="ECO:0000313" key="4">
    <source>
        <dbReference type="Proteomes" id="UP000316238"/>
    </source>
</evidence>
<keyword evidence="2" id="KW-0732">Signal</keyword>
<gene>
    <name evidence="3" type="ORF">CDV28_10860</name>
</gene>
<organism evidence="3 4">
    <name type="scientific">Candidatus Electronema aureum</name>
    <dbReference type="NCBI Taxonomy" id="2005002"/>
    <lineage>
        <taxon>Bacteria</taxon>
        <taxon>Pseudomonadati</taxon>
        <taxon>Thermodesulfobacteriota</taxon>
        <taxon>Desulfobulbia</taxon>
        <taxon>Desulfobulbales</taxon>
        <taxon>Desulfobulbaceae</taxon>
        <taxon>Candidatus Electronema</taxon>
    </lineage>
</organism>
<feature type="chain" id="PRO_5021744042" description="Lipoprotein" evidence="2">
    <location>
        <begin position="26"/>
        <end position="239"/>
    </location>
</feature>
<keyword evidence="4" id="KW-1185">Reference proteome</keyword>
<name>A0A521G371_9BACT</name>
<dbReference type="Proteomes" id="UP000316238">
    <property type="component" value="Unassembled WGS sequence"/>
</dbReference>
<dbReference type="PROSITE" id="PS51257">
    <property type="entry name" value="PROKAR_LIPOPROTEIN"/>
    <property type="match status" value="1"/>
</dbReference>
<feature type="region of interest" description="Disordered" evidence="1">
    <location>
        <begin position="220"/>
        <end position="239"/>
    </location>
</feature>
<dbReference type="AlphaFoldDB" id="A0A521G371"/>
<protein>
    <recommendedName>
        <fullName evidence="5">Lipoprotein</fullName>
    </recommendedName>
</protein>
<evidence type="ECO:0008006" key="5">
    <source>
        <dbReference type="Google" id="ProtNLM"/>
    </source>
</evidence>
<evidence type="ECO:0000256" key="1">
    <source>
        <dbReference type="SAM" id="MobiDB-lite"/>
    </source>
</evidence>
<evidence type="ECO:0000256" key="2">
    <source>
        <dbReference type="SAM" id="SignalP"/>
    </source>
</evidence>
<accession>A0A521G371</accession>
<feature type="signal peptide" evidence="2">
    <location>
        <begin position="1"/>
        <end position="25"/>
    </location>
</feature>
<proteinExistence type="predicted"/>
<sequence>MKRFPAVCLLSLPILSACGPLPPLAIDTGAGAARALNTVDLRQPNVTLTFLSTGKTHRTGDTFPPPKTIDCSRLRFVPDAFKDAIEAGALVVQLQTPPEVKKKVVDKDGKETIEIVKIKPTYRGVLALCKVSPRATGAESRSYHIRDLDEYLIKGKDNLVSLAVAPLSQSNQADPFQELLNISMGPSFQAISAGRSSYSWMLWLTDNPIIFTDYEAEVARRKASKPRPTTPAVSTPRTP</sequence>
<evidence type="ECO:0000313" key="3">
    <source>
        <dbReference type="EMBL" id="TAA75321.1"/>
    </source>
</evidence>
<reference evidence="3" key="1">
    <citation type="submission" date="2017-07" db="EMBL/GenBank/DDBJ databases">
        <title>The cable genome - Insights into the physiology and evolution of filamentous bacteria capable of sulfide oxidation via long distance electron transfer.</title>
        <authorList>
            <person name="Thorup C."/>
            <person name="Bjerg J.T."/>
            <person name="Schreiber L."/>
            <person name="Nielsen L.P."/>
            <person name="Kjeldsen K.U."/>
            <person name="Boesen T."/>
            <person name="Boggild A."/>
            <person name="Meysman F."/>
            <person name="Geelhoed J."/>
            <person name="Schramm A."/>
        </authorList>
    </citation>
    <scope>NUCLEOTIDE SEQUENCE [LARGE SCALE GENOMIC DNA]</scope>
    <source>
        <strain evidence="3">GS</strain>
    </source>
</reference>